<accession>A0A523Y4I5</accession>
<comment type="similarity">
    <text evidence="2 9">Belongs to the RecF family.</text>
</comment>
<dbReference type="PROSITE" id="PS00617">
    <property type="entry name" value="RECF_1"/>
    <property type="match status" value="1"/>
</dbReference>
<comment type="caution">
    <text evidence="11">The sequence shown here is derived from an EMBL/GenBank/DDBJ whole genome shotgun (WGS) entry which is preliminary data.</text>
</comment>
<keyword evidence="8 9" id="KW-0238">DNA-binding</keyword>
<dbReference type="EMBL" id="SOII01000025">
    <property type="protein sequence ID" value="TET86444.1"/>
    <property type="molecule type" value="Genomic_DNA"/>
</dbReference>
<dbReference type="GO" id="GO:0003697">
    <property type="term" value="F:single-stranded DNA binding"/>
    <property type="evidence" value="ECO:0007669"/>
    <property type="project" value="UniProtKB-UniRule"/>
</dbReference>
<evidence type="ECO:0000256" key="9">
    <source>
        <dbReference type="HAMAP-Rule" id="MF_00365"/>
    </source>
</evidence>
<dbReference type="InterPro" id="IPR027417">
    <property type="entry name" value="P-loop_NTPase"/>
</dbReference>
<keyword evidence="4 9" id="KW-0963">Cytoplasm</keyword>
<evidence type="ECO:0000256" key="8">
    <source>
        <dbReference type="ARBA" id="ARBA00023125"/>
    </source>
</evidence>
<proteinExistence type="inferred from homology"/>
<keyword evidence="9" id="KW-0742">SOS response</keyword>
<dbReference type="GO" id="GO:0006302">
    <property type="term" value="P:double-strand break repair"/>
    <property type="evidence" value="ECO:0007669"/>
    <property type="project" value="TreeGrafter"/>
</dbReference>
<dbReference type="HAMAP" id="MF_00365">
    <property type="entry name" value="RecF"/>
    <property type="match status" value="1"/>
</dbReference>
<dbReference type="PANTHER" id="PTHR32182">
    <property type="entry name" value="DNA REPLICATION AND REPAIR PROTEIN RECF"/>
    <property type="match status" value="1"/>
</dbReference>
<comment type="subcellular location">
    <subcellularLocation>
        <location evidence="1 9">Cytoplasm</location>
    </subcellularLocation>
</comment>
<protein>
    <recommendedName>
        <fullName evidence="3 9">DNA replication and repair protein RecF</fullName>
    </recommendedName>
</protein>
<evidence type="ECO:0000313" key="11">
    <source>
        <dbReference type="EMBL" id="TET86444.1"/>
    </source>
</evidence>
<evidence type="ECO:0000256" key="3">
    <source>
        <dbReference type="ARBA" id="ARBA00020170"/>
    </source>
</evidence>
<dbReference type="AlphaFoldDB" id="A0A523Y4I5"/>
<organism evidence="11 12">
    <name type="scientific">Aerophobetes bacterium</name>
    <dbReference type="NCBI Taxonomy" id="2030807"/>
    <lineage>
        <taxon>Bacteria</taxon>
        <taxon>Candidatus Aerophobota</taxon>
    </lineage>
</organism>
<gene>
    <name evidence="9 11" type="primary">recF</name>
    <name evidence="11" type="ORF">E3J32_00370</name>
</gene>
<keyword evidence="7 9" id="KW-0067">ATP-binding</keyword>
<evidence type="ECO:0000256" key="4">
    <source>
        <dbReference type="ARBA" id="ARBA00022490"/>
    </source>
</evidence>
<dbReference type="Pfam" id="PF02463">
    <property type="entry name" value="SMC_N"/>
    <property type="match status" value="1"/>
</dbReference>
<dbReference type="InterPro" id="IPR001238">
    <property type="entry name" value="DNA-binding_RecF"/>
</dbReference>
<dbReference type="InterPro" id="IPR018078">
    <property type="entry name" value="DNA-binding_RecF_CS"/>
</dbReference>
<keyword evidence="9" id="KW-0234">DNA repair</keyword>
<dbReference type="GO" id="GO:0009432">
    <property type="term" value="P:SOS response"/>
    <property type="evidence" value="ECO:0007669"/>
    <property type="project" value="UniProtKB-UniRule"/>
</dbReference>
<evidence type="ECO:0000256" key="6">
    <source>
        <dbReference type="ARBA" id="ARBA00022741"/>
    </source>
</evidence>
<sequence>MFQEIKVRLNSLFLSNFRNFKTLDLEFCPHWNIFWGDNGEGKTNLIEALYCLGYGSSYRTNCDEELIKWEEKGLYLKGEGCKRKVFLDYEFVLSRNNSKIRKVNSHRVNLRDSSKWLWMVVFSPDDIWLIKGPPLERRNFLDAKLPLFNPRYPYLKSSYQRILSQRNYLLFFAKKNKRTDGQLESWDEQLIDVGSIIVKIRLEGLRKLSSFFTTIYPKINGKECRANLVYKSSFLKGDFSSLTLEEIKTIFRKELELKRKKEMEQEVTLVGPHRDDFLILRNGVSLRPFGSQGEQRMAALSLRLAELELVKSKEEDYPLSLLDDIAPELDPARQRLLLNSVKKQGQVFLTATNLSLFKNNVSEETYFYQVKANNVRRQV</sequence>
<evidence type="ECO:0000259" key="10">
    <source>
        <dbReference type="Pfam" id="PF02463"/>
    </source>
</evidence>
<feature type="domain" description="RecF/RecN/SMC N-terminal" evidence="10">
    <location>
        <begin position="9"/>
        <end position="360"/>
    </location>
</feature>
<dbReference type="Gene3D" id="1.20.1050.90">
    <property type="entry name" value="RecF/RecN/SMC, N-terminal domain"/>
    <property type="match status" value="1"/>
</dbReference>
<evidence type="ECO:0000256" key="7">
    <source>
        <dbReference type="ARBA" id="ARBA00022840"/>
    </source>
</evidence>
<feature type="binding site" evidence="9">
    <location>
        <begin position="36"/>
        <end position="43"/>
    </location>
    <ligand>
        <name>ATP</name>
        <dbReference type="ChEBI" id="CHEBI:30616"/>
    </ligand>
</feature>
<dbReference type="GO" id="GO:0000731">
    <property type="term" value="P:DNA synthesis involved in DNA repair"/>
    <property type="evidence" value="ECO:0007669"/>
    <property type="project" value="TreeGrafter"/>
</dbReference>
<dbReference type="Proteomes" id="UP000315669">
    <property type="component" value="Unassembled WGS sequence"/>
</dbReference>
<dbReference type="GO" id="GO:0005737">
    <property type="term" value="C:cytoplasm"/>
    <property type="evidence" value="ECO:0007669"/>
    <property type="project" value="UniProtKB-SubCell"/>
</dbReference>
<dbReference type="NCBIfam" id="TIGR00611">
    <property type="entry name" value="recf"/>
    <property type="match status" value="1"/>
</dbReference>
<keyword evidence="5 9" id="KW-0235">DNA replication</keyword>
<dbReference type="SUPFAM" id="SSF52540">
    <property type="entry name" value="P-loop containing nucleoside triphosphate hydrolases"/>
    <property type="match status" value="1"/>
</dbReference>
<evidence type="ECO:0000256" key="2">
    <source>
        <dbReference type="ARBA" id="ARBA00008016"/>
    </source>
</evidence>
<dbReference type="Gene3D" id="3.40.50.300">
    <property type="entry name" value="P-loop containing nucleotide triphosphate hydrolases"/>
    <property type="match status" value="1"/>
</dbReference>
<evidence type="ECO:0000313" key="12">
    <source>
        <dbReference type="Proteomes" id="UP000315669"/>
    </source>
</evidence>
<dbReference type="GO" id="GO:0006260">
    <property type="term" value="P:DNA replication"/>
    <property type="evidence" value="ECO:0007669"/>
    <property type="project" value="UniProtKB-UniRule"/>
</dbReference>
<evidence type="ECO:0000256" key="5">
    <source>
        <dbReference type="ARBA" id="ARBA00022705"/>
    </source>
</evidence>
<dbReference type="PANTHER" id="PTHR32182:SF0">
    <property type="entry name" value="DNA REPLICATION AND REPAIR PROTEIN RECF"/>
    <property type="match status" value="1"/>
</dbReference>
<keyword evidence="6 9" id="KW-0547">Nucleotide-binding</keyword>
<comment type="function">
    <text evidence="9">The RecF protein is involved in DNA metabolism; it is required for DNA replication and normal SOS inducibility. RecF binds preferentially to single-stranded, linear DNA. It also seems to bind ATP.</text>
</comment>
<reference evidence="11 12" key="1">
    <citation type="submission" date="2019-03" db="EMBL/GenBank/DDBJ databases">
        <title>Metabolic potential of uncultured bacteria and archaea associated with petroleum seepage in deep-sea sediments.</title>
        <authorList>
            <person name="Dong X."/>
            <person name="Hubert C."/>
        </authorList>
    </citation>
    <scope>NUCLEOTIDE SEQUENCE [LARGE SCALE GENOMIC DNA]</scope>
    <source>
        <strain evidence="11">E29_bin25</strain>
    </source>
</reference>
<dbReference type="GO" id="GO:0005524">
    <property type="term" value="F:ATP binding"/>
    <property type="evidence" value="ECO:0007669"/>
    <property type="project" value="UniProtKB-UniRule"/>
</dbReference>
<name>A0A523Y4I5_UNCAE</name>
<evidence type="ECO:0000256" key="1">
    <source>
        <dbReference type="ARBA" id="ARBA00004496"/>
    </source>
</evidence>
<keyword evidence="9" id="KW-0227">DNA damage</keyword>
<dbReference type="InterPro" id="IPR042174">
    <property type="entry name" value="RecF_2"/>
</dbReference>
<dbReference type="InterPro" id="IPR003395">
    <property type="entry name" value="RecF/RecN/SMC_N"/>
</dbReference>